<evidence type="ECO:0000313" key="3">
    <source>
        <dbReference type="WBParaSite" id="GPUH_0000347001-mRNA-1"/>
    </source>
</evidence>
<dbReference type="Proteomes" id="UP000271098">
    <property type="component" value="Unassembled WGS sequence"/>
</dbReference>
<reference evidence="1 2" key="2">
    <citation type="submission" date="2018-11" db="EMBL/GenBank/DDBJ databases">
        <authorList>
            <consortium name="Pathogen Informatics"/>
        </authorList>
    </citation>
    <scope>NUCLEOTIDE SEQUENCE [LARGE SCALE GENOMIC DNA]</scope>
</reference>
<protein>
    <submittedName>
        <fullName evidence="3">SCP domain-containing protein</fullName>
    </submittedName>
</protein>
<gene>
    <name evidence="1" type="ORF">GPUH_LOCUS3463</name>
</gene>
<accession>A0A183D423</accession>
<name>A0A183D423_9BILA</name>
<organism evidence="3">
    <name type="scientific">Gongylonema pulchrum</name>
    <dbReference type="NCBI Taxonomy" id="637853"/>
    <lineage>
        <taxon>Eukaryota</taxon>
        <taxon>Metazoa</taxon>
        <taxon>Ecdysozoa</taxon>
        <taxon>Nematoda</taxon>
        <taxon>Chromadorea</taxon>
        <taxon>Rhabditida</taxon>
        <taxon>Spirurina</taxon>
        <taxon>Spiruromorpha</taxon>
        <taxon>Spiruroidea</taxon>
        <taxon>Gongylonematidae</taxon>
        <taxon>Gongylonema</taxon>
    </lineage>
</organism>
<dbReference type="AlphaFoldDB" id="A0A183D423"/>
<keyword evidence="2" id="KW-1185">Reference proteome</keyword>
<evidence type="ECO:0000313" key="1">
    <source>
        <dbReference type="EMBL" id="VDK39694.1"/>
    </source>
</evidence>
<dbReference type="EMBL" id="UYRT01005958">
    <property type="protein sequence ID" value="VDK39694.1"/>
    <property type="molecule type" value="Genomic_DNA"/>
</dbReference>
<dbReference type="WBParaSite" id="GPUH_0000347001-mRNA-1">
    <property type="protein sequence ID" value="GPUH_0000347001-mRNA-1"/>
    <property type="gene ID" value="GPUH_0000347001"/>
</dbReference>
<reference evidence="3" key="1">
    <citation type="submission" date="2016-06" db="UniProtKB">
        <authorList>
            <consortium name="WormBaseParasite"/>
        </authorList>
    </citation>
    <scope>IDENTIFICATION</scope>
</reference>
<evidence type="ECO:0000313" key="2">
    <source>
        <dbReference type="Proteomes" id="UP000271098"/>
    </source>
</evidence>
<proteinExistence type="predicted"/>
<sequence length="105" mass="12239">MYDMALLLHWESRAQDLAISNHPYHQVICFSCDHNGHYYYDYYYLLCEYTDGGNLILCSNNHGMNMPIICGVHSKILHLSTIIRSMFPEVGTQDKEVPRRDGKRV</sequence>